<reference evidence="3" key="1">
    <citation type="submission" date="2023-02" db="EMBL/GenBank/DDBJ databases">
        <title>Actinomadura rubrobrunea NBRC 14622.</title>
        <authorList>
            <person name="Ichikawa N."/>
            <person name="Sato H."/>
            <person name="Tonouchi N."/>
        </authorList>
    </citation>
    <scope>NUCLEOTIDE SEQUENCE</scope>
    <source>
        <strain evidence="3">NBRC 14622</strain>
    </source>
</reference>
<feature type="compositionally biased region" description="Low complexity" evidence="1">
    <location>
        <begin position="248"/>
        <end position="264"/>
    </location>
</feature>
<keyword evidence="2" id="KW-0472">Membrane</keyword>
<protein>
    <submittedName>
        <fullName evidence="3">Uncharacterized protein</fullName>
    </submittedName>
</protein>
<evidence type="ECO:0000256" key="2">
    <source>
        <dbReference type="SAM" id="Phobius"/>
    </source>
</evidence>
<gene>
    <name evidence="3" type="ORF">Arub01_14650</name>
</gene>
<evidence type="ECO:0000256" key="1">
    <source>
        <dbReference type="SAM" id="MobiDB-lite"/>
    </source>
</evidence>
<proteinExistence type="predicted"/>
<keyword evidence="2" id="KW-0812">Transmembrane</keyword>
<feature type="region of interest" description="Disordered" evidence="1">
    <location>
        <begin position="235"/>
        <end position="264"/>
    </location>
</feature>
<feature type="region of interest" description="Disordered" evidence="1">
    <location>
        <begin position="1"/>
        <end position="199"/>
    </location>
</feature>
<dbReference type="AlphaFoldDB" id="A0A9W6PU25"/>
<accession>A0A9W6PU25</accession>
<feature type="compositionally biased region" description="Basic residues" evidence="1">
    <location>
        <begin position="26"/>
        <end position="35"/>
    </location>
</feature>
<dbReference type="EMBL" id="BSRZ01000002">
    <property type="protein sequence ID" value="GLW63221.1"/>
    <property type="molecule type" value="Genomic_DNA"/>
</dbReference>
<feature type="compositionally biased region" description="Basic residues" evidence="1">
    <location>
        <begin position="150"/>
        <end position="162"/>
    </location>
</feature>
<keyword evidence="4" id="KW-1185">Reference proteome</keyword>
<feature type="compositionally biased region" description="Basic and acidic residues" evidence="1">
    <location>
        <begin position="1"/>
        <end position="13"/>
    </location>
</feature>
<evidence type="ECO:0000313" key="3">
    <source>
        <dbReference type="EMBL" id="GLW63221.1"/>
    </source>
</evidence>
<feature type="transmembrane region" description="Helical" evidence="2">
    <location>
        <begin position="207"/>
        <end position="230"/>
    </location>
</feature>
<name>A0A9W6PU25_9ACTN</name>
<dbReference type="Proteomes" id="UP001165124">
    <property type="component" value="Unassembled WGS sequence"/>
</dbReference>
<organism evidence="3 4">
    <name type="scientific">Actinomadura rubrobrunea</name>
    <dbReference type="NCBI Taxonomy" id="115335"/>
    <lineage>
        <taxon>Bacteria</taxon>
        <taxon>Bacillati</taxon>
        <taxon>Actinomycetota</taxon>
        <taxon>Actinomycetes</taxon>
        <taxon>Streptosporangiales</taxon>
        <taxon>Thermomonosporaceae</taxon>
        <taxon>Actinomadura</taxon>
    </lineage>
</organism>
<sequence length="446" mass="46647">MRPGRPHDGRDVQETGPGGPPPQNRERRRWGRKRRTPDPQSAARPPYDEPYGEPSAEWQHHAGGRPDTGAYAEHAAWGGSPWDAQDVPDAGEWQGHGAEVPGHPAEWHAPGEDWHGDDLRIAEGDAGPSQEWQEGADGEERQSPEPGGSGRKRPWGKKRKRAGREESPADRPGGGRPPQRPAGKGRGPSKKPAQQRGGGLGALPPRVFYATAGALAVVFLVGALAVLALGGGDDGAAGRRSPQSMGRSPAASGPAPASYSSSPSSAVYQGIAQRSADRAPLTEAEAFPASANTITVEDAGLRLKLKAKSLDADCVAAVWGTGMGEQLREHGCTQTARTLYADGDGRYALSVTVFNLASASDADRFVDEIGRARGGGFVLPLPAEAPLDRFGQGFGMARGLAMGHYAVVAWAQRLDGKGDGTDETLLSLLIEGGKAPGPLGRAARAS</sequence>
<comment type="caution">
    <text evidence="3">The sequence shown here is derived from an EMBL/GenBank/DDBJ whole genome shotgun (WGS) entry which is preliminary data.</text>
</comment>
<evidence type="ECO:0000313" key="4">
    <source>
        <dbReference type="Proteomes" id="UP001165124"/>
    </source>
</evidence>
<feature type="compositionally biased region" description="Basic and acidic residues" evidence="1">
    <location>
        <begin position="105"/>
        <end position="123"/>
    </location>
</feature>
<keyword evidence="2" id="KW-1133">Transmembrane helix</keyword>